<sequence length="455" mass="49401">MANKPNPIIFKITDEGRLAVLDAQKQGISLSLKTFVAGTSKYVPNGRETRIKAEAMRSDIVTSGIEKESKSLRFSVTLNSVMSRDIYEVGLLTSDNKLFAIAASTEPLFTVYANVTFVGSFGMSLSDLDVSNITVTTDPDSAIVIKMIEDHLAAPDPHPQYVKADKLAQLDKKVDKLGENINSASNNLAEHLKAPNPHPQYTLKTEHDAHVKQYDALKKLVDTNAGTIAQHGKDINKVSTDLDSHVKAADPHAQYAKKTDLSAHTSAADPHPQYAKKTDLSTHADSTDPHPQYLQDKDLAGMKKQIEELQKQLTAAQGKVTEMPIGSVYVTTNDYKSSAEVNTALGYGTWARFAEGKTLVGMSTKAADPAWTKTLKSSFGAYEHKLVAEEMPSTALKVREAGYHGARRHGGGGTGYASGSQGKMIPLPTSETGWKDKPHNNVQPSIVVAYWLRTA</sequence>
<feature type="coiled-coil region" evidence="1">
    <location>
        <begin position="167"/>
        <end position="194"/>
    </location>
</feature>
<feature type="domain" description="Baseplate structural protein Gp10 C-terminal" evidence="3">
    <location>
        <begin position="324"/>
        <end position="454"/>
    </location>
</feature>
<dbReference type="AlphaFoldDB" id="A0AAU6PTP4"/>
<accession>A0AAU6PTP4</accession>
<evidence type="ECO:0000259" key="3">
    <source>
        <dbReference type="Pfam" id="PF21939"/>
    </source>
</evidence>
<protein>
    <recommendedName>
        <fullName evidence="3">Baseplate structural protein Gp10 C-terminal domain-containing protein</fullName>
    </recommendedName>
</protein>
<evidence type="ECO:0000313" key="5">
    <source>
        <dbReference type="Proteomes" id="UP000829560"/>
    </source>
</evidence>
<dbReference type="Proteomes" id="UP000829560">
    <property type="component" value="Chromosome"/>
</dbReference>
<keyword evidence="1" id="KW-0175">Coiled coil</keyword>
<keyword evidence="5" id="KW-1185">Reference proteome</keyword>
<evidence type="ECO:0000256" key="2">
    <source>
        <dbReference type="SAM" id="MobiDB-lite"/>
    </source>
</evidence>
<dbReference type="Pfam" id="PF21939">
    <property type="entry name" value="Gp10_C"/>
    <property type="match status" value="1"/>
</dbReference>
<feature type="compositionally biased region" description="Basic and acidic residues" evidence="2">
    <location>
        <begin position="276"/>
        <end position="288"/>
    </location>
</feature>
<feature type="region of interest" description="Disordered" evidence="2">
    <location>
        <begin position="254"/>
        <end position="292"/>
    </location>
</feature>
<dbReference type="InterPro" id="IPR053827">
    <property type="entry name" value="Gp10_C"/>
</dbReference>
<reference evidence="4" key="1">
    <citation type="submission" date="2024-03" db="EMBL/GenBank/DDBJ databases">
        <title>Psychrobacter raelis sp. nov. isolated from a dog with peritonitis.</title>
        <authorList>
            <person name="Schiavone A."/>
            <person name="Manzulli V."/>
            <person name="Camarda A."/>
            <person name="Cafiero M.A."/>
            <person name="Vasco I."/>
            <person name="Marino L."/>
            <person name="Pennuzzi G."/>
            <person name="Serrecchia L."/>
            <person name="Galante D."/>
            <person name="Pugliese N."/>
        </authorList>
    </citation>
    <scope>NUCLEOTIDE SEQUENCE</scope>
    <source>
        <strain evidence="4">PraFG1</strain>
    </source>
</reference>
<evidence type="ECO:0000256" key="1">
    <source>
        <dbReference type="SAM" id="Coils"/>
    </source>
</evidence>
<gene>
    <name evidence="4" type="ORF">MN210_18450</name>
</gene>
<proteinExistence type="predicted"/>
<dbReference type="EMBL" id="CP093310">
    <property type="protein sequence ID" value="WXX23714.1"/>
    <property type="molecule type" value="Genomic_DNA"/>
</dbReference>
<organism evidence="4 5">
    <name type="scientific">Psychrobacter raelei</name>
    <dbReference type="NCBI Taxonomy" id="2565531"/>
    <lineage>
        <taxon>Bacteria</taxon>
        <taxon>Pseudomonadati</taxon>
        <taxon>Pseudomonadota</taxon>
        <taxon>Gammaproteobacteria</taxon>
        <taxon>Moraxellales</taxon>
        <taxon>Moraxellaceae</taxon>
        <taxon>Psychrobacter</taxon>
    </lineage>
</organism>
<dbReference type="KEGG" id="prae:MN210_18450"/>
<dbReference type="RefSeq" id="WP_338411889.1">
    <property type="nucleotide sequence ID" value="NZ_CP093310.2"/>
</dbReference>
<evidence type="ECO:0000313" key="4">
    <source>
        <dbReference type="EMBL" id="WXX23714.1"/>
    </source>
</evidence>
<name>A0AAU6PTP4_9GAMM</name>